<evidence type="ECO:0000313" key="4">
    <source>
        <dbReference type="Proteomes" id="UP000019491"/>
    </source>
</evidence>
<dbReference type="PROSITE" id="PS51125">
    <property type="entry name" value="NHL"/>
    <property type="match status" value="1"/>
</dbReference>
<comment type="caution">
    <text evidence="3">The sequence shown here is derived from an EMBL/GenBank/DDBJ whole genome shotgun (WGS) entry which is preliminary data.</text>
</comment>
<accession>X0PXU3</accession>
<dbReference type="GO" id="GO:0008270">
    <property type="term" value="F:zinc ion binding"/>
    <property type="evidence" value="ECO:0007669"/>
    <property type="project" value="UniProtKB-KW"/>
</dbReference>
<dbReference type="Proteomes" id="UP000019491">
    <property type="component" value="Unassembled WGS sequence"/>
</dbReference>
<feature type="repeat" description="NHL" evidence="2">
    <location>
        <begin position="105"/>
        <end position="144"/>
    </location>
</feature>
<dbReference type="InterPro" id="IPR050952">
    <property type="entry name" value="TRIM-NHL_E3_ligases"/>
</dbReference>
<dbReference type="InterPro" id="IPR011042">
    <property type="entry name" value="6-blade_b-propeller_TolB-like"/>
</dbReference>
<dbReference type="NCBIfam" id="TIGR02242">
    <property type="entry name" value="tail_TIGR02242"/>
    <property type="match status" value="1"/>
</dbReference>
<dbReference type="InterPro" id="IPR006521">
    <property type="entry name" value="Tail_protein_I"/>
</dbReference>
<dbReference type="InterPro" id="IPR011748">
    <property type="entry name" value="Unchr_phage_tail-like"/>
</dbReference>
<reference evidence="3 4" key="1">
    <citation type="submission" date="2014-02" db="EMBL/GenBank/DDBJ databases">
        <title>Whole genome shotgun sequence of Rhodococcus wratislaviensis NBRC 100605.</title>
        <authorList>
            <person name="Hosoyama A."/>
            <person name="Tsuchikane K."/>
            <person name="Yoshida I."/>
            <person name="Ohji S."/>
            <person name="Ichikawa N."/>
            <person name="Yamazoe A."/>
            <person name="Fujita N."/>
        </authorList>
    </citation>
    <scope>NUCLEOTIDE SEQUENCE [LARGE SCALE GENOMIC DNA]</scope>
    <source>
        <strain evidence="3 4">NBRC 100605</strain>
    </source>
</reference>
<dbReference type="Gene3D" id="2.120.10.30">
    <property type="entry name" value="TolB, C-terminal domain"/>
    <property type="match status" value="1"/>
</dbReference>
<dbReference type="Pfam" id="PF09684">
    <property type="entry name" value="Tail_P2_I"/>
    <property type="match status" value="1"/>
</dbReference>
<dbReference type="PANTHER" id="PTHR24104">
    <property type="entry name" value="E3 UBIQUITIN-PROTEIN LIGASE NHLRC1-RELATED"/>
    <property type="match status" value="1"/>
</dbReference>
<dbReference type="SUPFAM" id="SSF101898">
    <property type="entry name" value="NHL repeat"/>
    <property type="match status" value="1"/>
</dbReference>
<dbReference type="PANTHER" id="PTHR24104:SF25">
    <property type="entry name" value="PROTEIN LIN-41"/>
    <property type="match status" value="1"/>
</dbReference>
<sequence length="696" mass="75079">MPEFLSTVPALRQPPHDPLTLLLGGRLGWPLHGADLAVTDGSLVLPRFPGSLRRLTEPTGSLGGLRPPGNVAVTDTGDVWLLEPARARLLRLDPCSCSFVEVPCFGGTGSTPGQLDRPTGIAVAAGHLFVCDTGNKRVQVVLMPQMVVSGLWRAVMDWEPTGVVVDERFRVHVVDPLNGMVHHFGWSGRYLGNTAGVGAARHIGLGSDGTVYVAGPVSAYKIADGVAVPVTATADDLTSDFPKPLFEVADDGALHLGPLCDPPTDRWFDLHGQPTTAPVRSQPLYERSARGVIGPLDSLIDECVWHRIALRGEVPDGCGFTVDTFTAQVAMTEAEIAGLPEPAWETRHTCTALEKGSWDVLVRSPGGRYLWVRLRLFGNGATTCQLDEAVVEYPRISLRRYLPSVYGAEPVSSDFTDRLLAIFDTSLRNVESKIDDLPALFDPHATPHLDWLASWVGLAPDHRFPDSLQRAIVADSAHLLDLRGTVTGLRRLLLVALGLDHEPNCTTTAGRCAPCPPPRQTCPPQPPAPSTWEPPPLILEHFRLRRWFEAGASTLGNQTMLWGQSIVNRSQLGSTAQVGVSALEGTQDPARDPFYVYAHKFTVFVPASAGRTPERRRALERLVAWGSPAHTEGHVEYVDARLRIGVQSAIGLNTVIGRLPSGVTLGQTRLGAVSVLDGDNPQSIDTCAVGMTTVLE</sequence>
<evidence type="ECO:0000256" key="2">
    <source>
        <dbReference type="PROSITE-ProRule" id="PRU00504"/>
    </source>
</evidence>
<dbReference type="EMBL" id="BAWF01000051">
    <property type="protein sequence ID" value="GAF48243.1"/>
    <property type="molecule type" value="Genomic_DNA"/>
</dbReference>
<name>X0PXU3_RHOWR</name>
<dbReference type="InterPro" id="IPR001258">
    <property type="entry name" value="NHL_repeat"/>
</dbReference>
<keyword evidence="1" id="KW-0677">Repeat</keyword>
<dbReference type="Pfam" id="PF01436">
    <property type="entry name" value="NHL"/>
    <property type="match status" value="1"/>
</dbReference>
<evidence type="ECO:0000313" key="3">
    <source>
        <dbReference type="EMBL" id="GAF48243.1"/>
    </source>
</evidence>
<keyword evidence="4" id="KW-1185">Reference proteome</keyword>
<proteinExistence type="predicted"/>
<protein>
    <recommendedName>
        <fullName evidence="5">Phage tail protein</fullName>
    </recommendedName>
</protein>
<evidence type="ECO:0000256" key="1">
    <source>
        <dbReference type="ARBA" id="ARBA00022737"/>
    </source>
</evidence>
<organism evidence="3 4">
    <name type="scientific">Rhodococcus wratislaviensis NBRC 100605</name>
    <dbReference type="NCBI Taxonomy" id="1219028"/>
    <lineage>
        <taxon>Bacteria</taxon>
        <taxon>Bacillati</taxon>
        <taxon>Actinomycetota</taxon>
        <taxon>Actinomycetes</taxon>
        <taxon>Mycobacteriales</taxon>
        <taxon>Nocardiaceae</taxon>
        <taxon>Rhodococcus</taxon>
    </lineage>
</organism>
<gene>
    <name evidence="3" type="ORF">RW1_051_00070</name>
</gene>
<evidence type="ECO:0008006" key="5">
    <source>
        <dbReference type="Google" id="ProtNLM"/>
    </source>
</evidence>
<dbReference type="AlphaFoldDB" id="X0PXU3"/>